<dbReference type="Proteomes" id="UP000019364">
    <property type="component" value="Unassembled WGS sequence"/>
</dbReference>
<proteinExistence type="predicted"/>
<dbReference type="EMBL" id="BAVZ01000004">
    <property type="protein sequence ID" value="GAF07755.1"/>
    <property type="molecule type" value="Genomic_DNA"/>
</dbReference>
<gene>
    <name evidence="2" type="ORF">JCM16418_1783</name>
</gene>
<dbReference type="AlphaFoldDB" id="W7Y9P1"/>
<accession>W7Y9P1</accession>
<dbReference type="STRING" id="1236976.JCM16418_1783"/>
<reference evidence="2 3" key="1">
    <citation type="journal article" date="2014" name="Genome Announc.">
        <title>Draft Genome Sequence of Paenibacillus pini JCM 16418T, Isolated from the Rhizosphere of Pine Tree.</title>
        <authorList>
            <person name="Yuki M."/>
            <person name="Oshima K."/>
            <person name="Suda W."/>
            <person name="Oshida Y."/>
            <person name="Kitamura K."/>
            <person name="Iida Y."/>
            <person name="Hattori M."/>
            <person name="Ohkuma M."/>
        </authorList>
    </citation>
    <scope>NUCLEOTIDE SEQUENCE [LARGE SCALE GENOMIC DNA]</scope>
    <source>
        <strain evidence="2 3">JCM 16418</strain>
    </source>
</reference>
<dbReference type="Pfam" id="PF05504">
    <property type="entry name" value="Spore_GerAC"/>
    <property type="match status" value="1"/>
</dbReference>
<keyword evidence="3" id="KW-1185">Reference proteome</keyword>
<comment type="caution">
    <text evidence="2">The sequence shown here is derived from an EMBL/GenBank/DDBJ whole genome shotgun (WGS) entry which is preliminary data.</text>
</comment>
<evidence type="ECO:0000259" key="1">
    <source>
        <dbReference type="Pfam" id="PF05504"/>
    </source>
</evidence>
<sequence>MQLFEPIEVFKQNSGVEPIHLQKLINSVREPATVTLLPDLNVNNKHWTVTTDGHPNLMEFVGVYVIKQGKNQGKIKESELTGARMIKFSRMDKYPIQLNDVGQRPLVLYLSQPHSAITLRQQGEQLKFNIELITQANIVDTSWDNPISEQTIIGKTSETLKKEIAKNFEDAKAKGIDLFGLEEYVYRHHYALWKQKKSSGKPLLEQSELDHIKIKVNLNHSNTYKLHFDS</sequence>
<dbReference type="eggNOG" id="ENOG502ZA3G">
    <property type="taxonomic scope" value="Bacteria"/>
</dbReference>
<organism evidence="2 3">
    <name type="scientific">Paenibacillus pini JCM 16418</name>
    <dbReference type="NCBI Taxonomy" id="1236976"/>
    <lineage>
        <taxon>Bacteria</taxon>
        <taxon>Bacillati</taxon>
        <taxon>Bacillota</taxon>
        <taxon>Bacilli</taxon>
        <taxon>Bacillales</taxon>
        <taxon>Paenibacillaceae</taxon>
        <taxon>Paenibacillus</taxon>
    </lineage>
</organism>
<dbReference type="InterPro" id="IPR046953">
    <property type="entry name" value="Spore_GerAC-like_C"/>
</dbReference>
<evidence type="ECO:0000313" key="3">
    <source>
        <dbReference type="Proteomes" id="UP000019364"/>
    </source>
</evidence>
<dbReference type="InterPro" id="IPR038501">
    <property type="entry name" value="Spore_GerAC_C_sf"/>
</dbReference>
<name>W7Y9P1_9BACL</name>
<feature type="domain" description="Spore germination GerAC-like C-terminal" evidence="1">
    <location>
        <begin position="62"/>
        <end position="218"/>
    </location>
</feature>
<evidence type="ECO:0000313" key="2">
    <source>
        <dbReference type="EMBL" id="GAF07755.1"/>
    </source>
</evidence>
<dbReference type="Gene3D" id="3.30.300.210">
    <property type="entry name" value="Nutrient germinant receptor protein C, domain 3"/>
    <property type="match status" value="1"/>
</dbReference>
<protein>
    <submittedName>
        <fullName evidence="2">Spore germination protein xc. bacillus</fullName>
    </submittedName>
</protein>